<dbReference type="STRING" id="631362.Thi970DRAFT_00821"/>
<dbReference type="GO" id="GO:0034599">
    <property type="term" value="P:cellular response to oxidative stress"/>
    <property type="evidence" value="ECO:0007669"/>
    <property type="project" value="TreeGrafter"/>
</dbReference>
<sequence length="284" mass="32015">MTQVETNAHRARKLKIATTNQISPGERTPTQESTLMTEDWIEGQVVGLRHWSDNLYSLKIDAPLQSFVAGQYIKLALDIDEKRVGRPYSLVNAPEERPLEIYFNEVPDGPLSPRLSDLAIGDRLWVSAKAGGVFTMDNVVSRRHLWMLATGTALGVYLSLLKTPEPWERFERVILIQGARHSGELTYPETIAKLKDQFGERFTFISTLTREQQPGPSLQGRITSLLEQGALEQAADAKISAKDSHLMLCGNSAMIKEVRAWLEAKGLHRHKRTEPGHYTTEQYH</sequence>
<dbReference type="CDD" id="cd06195">
    <property type="entry name" value="FNR1"/>
    <property type="match status" value="1"/>
</dbReference>
<keyword evidence="5" id="KW-0547">Nucleotide-binding</keyword>
<accession>H8YXJ2</accession>
<comment type="cofactor">
    <cofactor evidence="1">
        <name>FAD</name>
        <dbReference type="ChEBI" id="CHEBI:57692"/>
    </cofactor>
</comment>
<dbReference type="GO" id="GO:0042167">
    <property type="term" value="P:heme catabolic process"/>
    <property type="evidence" value="ECO:0007669"/>
    <property type="project" value="TreeGrafter"/>
</dbReference>
<evidence type="ECO:0000256" key="2">
    <source>
        <dbReference type="ARBA" id="ARBA00008312"/>
    </source>
</evidence>
<dbReference type="Pfam" id="PF00970">
    <property type="entry name" value="FAD_binding_6"/>
    <property type="match status" value="1"/>
</dbReference>
<dbReference type="PROSITE" id="PS51384">
    <property type="entry name" value="FAD_FR"/>
    <property type="match status" value="1"/>
</dbReference>
<dbReference type="eggNOG" id="COG1018">
    <property type="taxonomic scope" value="Bacteria"/>
</dbReference>
<dbReference type="EC" id="1.18.1.2" evidence="3"/>
<dbReference type="InterPro" id="IPR033892">
    <property type="entry name" value="FNR_bac"/>
</dbReference>
<proteinExistence type="inferred from homology"/>
<evidence type="ECO:0000256" key="9">
    <source>
        <dbReference type="ARBA" id="ARBA00047776"/>
    </source>
</evidence>
<dbReference type="GO" id="GO:0004324">
    <property type="term" value="F:ferredoxin-NADP+ reductase activity"/>
    <property type="evidence" value="ECO:0007669"/>
    <property type="project" value="UniProtKB-EC"/>
</dbReference>
<evidence type="ECO:0000256" key="1">
    <source>
        <dbReference type="ARBA" id="ARBA00001974"/>
    </source>
</evidence>
<dbReference type="InterPro" id="IPR001433">
    <property type="entry name" value="OxRdtase_FAD/NAD-bd"/>
</dbReference>
<gene>
    <name evidence="11" type="ORF">Thi970DRAFT_00821</name>
</gene>
<protein>
    <recommendedName>
        <fullName evidence="3">ferredoxin--NADP(+) reductase</fullName>
        <ecNumber evidence="3">1.18.1.2</ecNumber>
    </recommendedName>
</protein>
<comment type="catalytic activity">
    <reaction evidence="9">
        <text>2 reduced [2Fe-2S]-[ferredoxin] + NADP(+) + H(+) = 2 oxidized [2Fe-2S]-[ferredoxin] + NADPH</text>
        <dbReference type="Rhea" id="RHEA:20125"/>
        <dbReference type="Rhea" id="RHEA-COMP:10000"/>
        <dbReference type="Rhea" id="RHEA-COMP:10001"/>
        <dbReference type="ChEBI" id="CHEBI:15378"/>
        <dbReference type="ChEBI" id="CHEBI:33737"/>
        <dbReference type="ChEBI" id="CHEBI:33738"/>
        <dbReference type="ChEBI" id="CHEBI:57783"/>
        <dbReference type="ChEBI" id="CHEBI:58349"/>
        <dbReference type="EC" id="1.18.1.2"/>
    </reaction>
</comment>
<comment type="similarity">
    <text evidence="2">Belongs to the ferredoxin--NADP reductase type 1 family.</text>
</comment>
<dbReference type="EMBL" id="JH603168">
    <property type="protein sequence ID" value="EIC23168.1"/>
    <property type="molecule type" value="Genomic_DNA"/>
</dbReference>
<dbReference type="Pfam" id="PF00175">
    <property type="entry name" value="NAD_binding_1"/>
    <property type="match status" value="1"/>
</dbReference>
<dbReference type="PANTHER" id="PTHR47878">
    <property type="entry name" value="OXIDOREDUCTASE FAD/NAD(P)-BINDING DOMAIN PROTEIN"/>
    <property type="match status" value="1"/>
</dbReference>
<dbReference type="Gene3D" id="2.40.30.10">
    <property type="entry name" value="Translation factors"/>
    <property type="match status" value="1"/>
</dbReference>
<keyword evidence="8" id="KW-0560">Oxidoreductase</keyword>
<dbReference type="SUPFAM" id="SSF52343">
    <property type="entry name" value="Ferredoxin reductase-like, C-terminal NADP-linked domain"/>
    <property type="match status" value="1"/>
</dbReference>
<dbReference type="SUPFAM" id="SSF63380">
    <property type="entry name" value="Riboflavin synthase domain-like"/>
    <property type="match status" value="1"/>
</dbReference>
<dbReference type="InterPro" id="IPR017927">
    <property type="entry name" value="FAD-bd_FR_type"/>
</dbReference>
<keyword evidence="4" id="KW-0285">Flavoprotein</keyword>
<dbReference type="InterPro" id="IPR039261">
    <property type="entry name" value="FNR_nucleotide-bd"/>
</dbReference>
<evidence type="ECO:0000256" key="6">
    <source>
        <dbReference type="ARBA" id="ARBA00022827"/>
    </source>
</evidence>
<organism evidence="11 12">
    <name type="scientific">Thiorhodovibrio frisius</name>
    <dbReference type="NCBI Taxonomy" id="631362"/>
    <lineage>
        <taxon>Bacteria</taxon>
        <taxon>Pseudomonadati</taxon>
        <taxon>Pseudomonadota</taxon>
        <taxon>Gammaproteobacteria</taxon>
        <taxon>Chromatiales</taxon>
        <taxon>Chromatiaceae</taxon>
        <taxon>Thiorhodovibrio</taxon>
    </lineage>
</organism>
<dbReference type="AlphaFoldDB" id="H8YXJ2"/>
<dbReference type="Gene3D" id="3.40.50.80">
    <property type="entry name" value="Nucleotide-binding domain of ferredoxin-NADP reductase (FNR) module"/>
    <property type="match status" value="1"/>
</dbReference>
<dbReference type="InterPro" id="IPR051930">
    <property type="entry name" value="FNR_type-1"/>
</dbReference>
<keyword evidence="6" id="KW-0274">FAD</keyword>
<dbReference type="PANTHER" id="PTHR47878:SF1">
    <property type="entry name" value="FLAVODOXIN_FERREDOXIN--NADP REDUCTASE"/>
    <property type="match status" value="1"/>
</dbReference>
<reference evidence="11 12" key="2">
    <citation type="submission" date="2011-11" db="EMBL/GenBank/DDBJ databases">
        <authorList>
            <consortium name="US DOE Joint Genome Institute"/>
            <person name="Lucas S."/>
            <person name="Han J."/>
            <person name="Lapidus A."/>
            <person name="Cheng J.-F."/>
            <person name="Goodwin L."/>
            <person name="Pitluck S."/>
            <person name="Peters L."/>
            <person name="Ovchinnikova G."/>
            <person name="Zhang X."/>
            <person name="Detter J.C."/>
            <person name="Han C."/>
            <person name="Tapia R."/>
            <person name="Land M."/>
            <person name="Hauser L."/>
            <person name="Kyrpides N."/>
            <person name="Ivanova N."/>
            <person name="Pagani I."/>
            <person name="Vogl K."/>
            <person name="Liu Z."/>
            <person name="Overmann J."/>
            <person name="Frigaard N.-U."/>
            <person name="Bryant D."/>
            <person name="Woyke T."/>
        </authorList>
    </citation>
    <scope>NUCLEOTIDE SEQUENCE [LARGE SCALE GENOMIC DNA]</scope>
    <source>
        <strain evidence="11 12">970</strain>
    </source>
</reference>
<dbReference type="HOGENOM" id="CLU_003827_3_0_6"/>
<evidence type="ECO:0000256" key="3">
    <source>
        <dbReference type="ARBA" id="ARBA00013223"/>
    </source>
</evidence>
<evidence type="ECO:0000313" key="11">
    <source>
        <dbReference type="EMBL" id="EIC23168.1"/>
    </source>
</evidence>
<dbReference type="InterPro" id="IPR017938">
    <property type="entry name" value="Riboflavin_synthase-like_b-brl"/>
</dbReference>
<evidence type="ECO:0000256" key="5">
    <source>
        <dbReference type="ARBA" id="ARBA00022741"/>
    </source>
</evidence>
<feature type="domain" description="FAD-binding FR-type" evidence="10">
    <location>
        <begin position="38"/>
        <end position="137"/>
    </location>
</feature>
<evidence type="ECO:0000256" key="4">
    <source>
        <dbReference type="ARBA" id="ARBA00022630"/>
    </source>
</evidence>
<name>H8YXJ2_9GAMM</name>
<dbReference type="InterPro" id="IPR008333">
    <property type="entry name" value="Cbr1-like_FAD-bd_dom"/>
</dbReference>
<evidence type="ECO:0000256" key="7">
    <source>
        <dbReference type="ARBA" id="ARBA00022857"/>
    </source>
</evidence>
<dbReference type="Proteomes" id="UP000002964">
    <property type="component" value="Unassembled WGS sequence"/>
</dbReference>
<evidence type="ECO:0000256" key="8">
    <source>
        <dbReference type="ARBA" id="ARBA00023002"/>
    </source>
</evidence>
<keyword evidence="12" id="KW-1185">Reference proteome</keyword>
<evidence type="ECO:0000259" key="10">
    <source>
        <dbReference type="PROSITE" id="PS51384"/>
    </source>
</evidence>
<evidence type="ECO:0000313" key="12">
    <source>
        <dbReference type="Proteomes" id="UP000002964"/>
    </source>
</evidence>
<dbReference type="GO" id="GO:0000166">
    <property type="term" value="F:nucleotide binding"/>
    <property type="evidence" value="ECO:0007669"/>
    <property type="project" value="UniProtKB-KW"/>
</dbReference>
<reference evidence="12" key="1">
    <citation type="submission" date="2011-06" db="EMBL/GenBank/DDBJ databases">
        <authorList>
            <consortium name="US DOE Joint Genome Institute (JGI-PGF)"/>
            <person name="Lucas S."/>
            <person name="Han J."/>
            <person name="Lapidus A."/>
            <person name="Cheng J.-F."/>
            <person name="Goodwin L."/>
            <person name="Pitluck S."/>
            <person name="Peters L."/>
            <person name="Land M.L."/>
            <person name="Hauser L."/>
            <person name="Vogl K."/>
            <person name="Liu Z."/>
            <person name="Overmann J."/>
            <person name="Frigaard N.-U."/>
            <person name="Bryant D.A."/>
            <person name="Woyke T.J."/>
        </authorList>
    </citation>
    <scope>NUCLEOTIDE SEQUENCE [LARGE SCALE GENOMIC DNA]</scope>
    <source>
        <strain evidence="12">970</strain>
    </source>
</reference>
<keyword evidence="7" id="KW-0521">NADP</keyword>